<dbReference type="AlphaFoldDB" id="A0A4R1NA08"/>
<protein>
    <submittedName>
        <fullName evidence="1">Uncharacterized protein</fullName>
    </submittedName>
</protein>
<comment type="caution">
    <text evidence="1">The sequence shown here is derived from an EMBL/GenBank/DDBJ whole genome shotgun (WGS) entry which is preliminary data.</text>
</comment>
<dbReference type="Proteomes" id="UP000294555">
    <property type="component" value="Unassembled WGS sequence"/>
</dbReference>
<name>A0A4R1NA08_9GAMM</name>
<reference evidence="1 2" key="1">
    <citation type="submission" date="2019-02" db="EMBL/GenBank/DDBJ databases">
        <title>Investigation of anaerobic lignin degradation for improved lignocellulosic biofuels.</title>
        <authorList>
            <person name="Deangelis K."/>
        </authorList>
    </citation>
    <scope>NUCLEOTIDE SEQUENCE [LARGE SCALE GENOMIC DNA]</scope>
    <source>
        <strain evidence="1 2">159R</strain>
    </source>
</reference>
<organism evidence="1 2">
    <name type="scientific">Sodalis ligni</name>
    <dbReference type="NCBI Taxonomy" id="2697027"/>
    <lineage>
        <taxon>Bacteria</taxon>
        <taxon>Pseudomonadati</taxon>
        <taxon>Pseudomonadota</taxon>
        <taxon>Gammaproteobacteria</taxon>
        <taxon>Enterobacterales</taxon>
        <taxon>Bruguierivoracaceae</taxon>
        <taxon>Sodalis</taxon>
    </lineage>
</organism>
<gene>
    <name evidence="1" type="ORF">EZJ58_2336</name>
</gene>
<keyword evidence="2" id="KW-1185">Reference proteome</keyword>
<accession>A0A4R1NA08</accession>
<sequence>MNLLITEDTRRVFAGGVRIAESRRREHGAYGQ</sequence>
<evidence type="ECO:0000313" key="1">
    <source>
        <dbReference type="EMBL" id="TCL04224.1"/>
    </source>
</evidence>
<dbReference type="EMBL" id="SJOI01000001">
    <property type="protein sequence ID" value="TCL04224.1"/>
    <property type="molecule type" value="Genomic_DNA"/>
</dbReference>
<proteinExistence type="predicted"/>
<evidence type="ECO:0000313" key="2">
    <source>
        <dbReference type="Proteomes" id="UP000294555"/>
    </source>
</evidence>